<evidence type="ECO:0000256" key="6">
    <source>
        <dbReference type="ARBA" id="ARBA00022679"/>
    </source>
</evidence>
<dbReference type="InterPro" id="IPR005467">
    <property type="entry name" value="His_kinase_dom"/>
</dbReference>
<dbReference type="Pfam" id="PF02518">
    <property type="entry name" value="HATPase_c"/>
    <property type="match status" value="1"/>
</dbReference>
<keyword evidence="11" id="KW-1133">Transmembrane helix</keyword>
<dbReference type="InterPro" id="IPR036890">
    <property type="entry name" value="HATPase_C_sf"/>
</dbReference>
<evidence type="ECO:0000259" key="12">
    <source>
        <dbReference type="PROSITE" id="PS50109"/>
    </source>
</evidence>
<comment type="caution">
    <text evidence="14">The sequence shown here is derived from an EMBL/GenBank/DDBJ whole genome shotgun (WGS) entry which is preliminary data.</text>
</comment>
<evidence type="ECO:0000313" key="14">
    <source>
        <dbReference type="EMBL" id="TRY11632.1"/>
    </source>
</evidence>
<dbReference type="AlphaFoldDB" id="A0A553JGQ7"/>
<evidence type="ECO:0000256" key="1">
    <source>
        <dbReference type="ARBA" id="ARBA00000085"/>
    </source>
</evidence>
<keyword evidence="15" id="KW-1185">Reference proteome</keyword>
<dbReference type="PANTHER" id="PTHR44936">
    <property type="entry name" value="SENSOR PROTEIN CREC"/>
    <property type="match status" value="1"/>
</dbReference>
<evidence type="ECO:0000256" key="3">
    <source>
        <dbReference type="ARBA" id="ARBA00012438"/>
    </source>
</evidence>
<evidence type="ECO:0000313" key="15">
    <source>
        <dbReference type="Proteomes" id="UP000318126"/>
    </source>
</evidence>
<keyword evidence="7" id="KW-0547">Nucleotide-binding</keyword>
<sequence>MSIKRYLFLLFGTLIILLGLSQLLISQYYKGELQSELSESSKTLSQNLVKVLIDNVGMEQEFVFELDEDDLQEAIVDIEDARHDFNQDIEEISQEITLLSEDVMLLESSSNNRATVGERVALKQALQKKERELKAHLKEMSRHEYEYKQQQKANIADARLETAVAYRQRLHEVVSQIEIDADSWLKDGHVAIIESPASPIGGEVAFRVSQDISVPSHRTKDQLERFSESMLALILLTSIAALIFAYMLSHFISSPLTKLAQGHLKLGEGELGFQVEERGVKELKAILIGFNKMSRQLEKLSEKESLMTQQKQLAELGEVTRGIAHSLRNPLHTIGLLSEGALQAETPVEGELLLKKIQQKITMMDKSIQSLLTLSSNEVNRTHSVPLDAIIHDILLELSINGSKPKIVFKDNEKHYSLLGAESELRSILHAVIINAVEATPNDGEVTVSINETEHIYQVVVKDTGKGILPGVRERLCQPHVTTKAEGTGMGAYIAERLLKGHYGGELLFEDNPEGGTVVTITFSRQWEDNNTSGERQ</sequence>
<keyword evidence="5" id="KW-0597">Phosphoprotein</keyword>
<feature type="domain" description="Histidine kinase" evidence="12">
    <location>
        <begin position="322"/>
        <end position="527"/>
    </location>
</feature>
<keyword evidence="11" id="KW-0472">Membrane</keyword>
<keyword evidence="10" id="KW-0175">Coiled coil</keyword>
<keyword evidence="8" id="KW-0418">Kinase</keyword>
<evidence type="ECO:0000256" key="5">
    <source>
        <dbReference type="ARBA" id="ARBA00022553"/>
    </source>
</evidence>
<comment type="subcellular location">
    <subcellularLocation>
        <location evidence="2">Cell membrane</location>
        <topology evidence="2">Multi-pass membrane protein</topology>
    </subcellularLocation>
</comment>
<feature type="transmembrane region" description="Helical" evidence="11">
    <location>
        <begin position="230"/>
        <end position="248"/>
    </location>
</feature>
<reference evidence="15" key="1">
    <citation type="submission" date="2019-07" db="EMBL/GenBank/DDBJ databases">
        <title>Shewanella sp. YLB-08 draft genomic sequence.</title>
        <authorList>
            <person name="Yu L."/>
        </authorList>
    </citation>
    <scope>NUCLEOTIDE SEQUENCE [LARGE SCALE GENOMIC DNA]</scope>
    <source>
        <strain evidence="15">JCM 20706</strain>
    </source>
</reference>
<dbReference type="PROSITE" id="PS50109">
    <property type="entry name" value="HIS_KIN"/>
    <property type="match status" value="1"/>
</dbReference>
<dbReference type="InterPro" id="IPR003594">
    <property type="entry name" value="HATPase_dom"/>
</dbReference>
<name>A0A553JGQ7_SHEHA</name>
<dbReference type="GO" id="GO:0000155">
    <property type="term" value="F:phosphorelay sensor kinase activity"/>
    <property type="evidence" value="ECO:0007669"/>
    <property type="project" value="InterPro"/>
</dbReference>
<dbReference type="Gene3D" id="3.30.565.10">
    <property type="entry name" value="Histidine kinase-like ATPase, C-terminal domain"/>
    <property type="match status" value="1"/>
</dbReference>
<dbReference type="SMART" id="SM00388">
    <property type="entry name" value="HisKA"/>
    <property type="match status" value="1"/>
</dbReference>
<dbReference type="SMART" id="SM00387">
    <property type="entry name" value="HATPase_c"/>
    <property type="match status" value="1"/>
</dbReference>
<evidence type="ECO:0000256" key="9">
    <source>
        <dbReference type="ARBA" id="ARBA00022840"/>
    </source>
</evidence>
<dbReference type="GO" id="GO:0005524">
    <property type="term" value="F:ATP binding"/>
    <property type="evidence" value="ECO:0007669"/>
    <property type="project" value="UniProtKB-KW"/>
</dbReference>
<evidence type="ECO:0000256" key="2">
    <source>
        <dbReference type="ARBA" id="ARBA00004651"/>
    </source>
</evidence>
<gene>
    <name evidence="14" type="ORF">FN961_23390</name>
</gene>
<protein>
    <recommendedName>
        <fullName evidence="3">histidine kinase</fullName>
        <ecNumber evidence="3">2.7.13.3</ecNumber>
    </recommendedName>
</protein>
<dbReference type="Gene3D" id="1.10.287.130">
    <property type="match status" value="1"/>
</dbReference>
<keyword evidence="6" id="KW-0808">Transferase</keyword>
<dbReference type="SUPFAM" id="SSF47384">
    <property type="entry name" value="Homodimeric domain of signal transducing histidine kinase"/>
    <property type="match status" value="1"/>
</dbReference>
<dbReference type="RefSeq" id="WP_144042563.1">
    <property type="nucleotide sequence ID" value="NZ_BMPL01000048.1"/>
</dbReference>
<dbReference type="InterPro" id="IPR050980">
    <property type="entry name" value="2C_sensor_his_kinase"/>
</dbReference>
<dbReference type="Proteomes" id="UP000318126">
    <property type="component" value="Unassembled WGS sequence"/>
</dbReference>
<keyword evidence="11" id="KW-0812">Transmembrane</keyword>
<dbReference type="InterPro" id="IPR003661">
    <property type="entry name" value="HisK_dim/P_dom"/>
</dbReference>
<keyword evidence="9" id="KW-0067">ATP-binding</keyword>
<dbReference type="Gene3D" id="6.10.340.10">
    <property type="match status" value="1"/>
</dbReference>
<evidence type="ECO:0000259" key="13">
    <source>
        <dbReference type="PROSITE" id="PS50885"/>
    </source>
</evidence>
<dbReference type="CDD" id="cd00082">
    <property type="entry name" value="HisKA"/>
    <property type="match status" value="1"/>
</dbReference>
<dbReference type="OrthoDB" id="1931120at2"/>
<dbReference type="Pfam" id="PF00512">
    <property type="entry name" value="HisKA"/>
    <property type="match status" value="1"/>
</dbReference>
<dbReference type="GO" id="GO:0005886">
    <property type="term" value="C:plasma membrane"/>
    <property type="evidence" value="ECO:0007669"/>
    <property type="project" value="UniProtKB-SubCell"/>
</dbReference>
<dbReference type="SUPFAM" id="SSF55874">
    <property type="entry name" value="ATPase domain of HSP90 chaperone/DNA topoisomerase II/histidine kinase"/>
    <property type="match status" value="1"/>
</dbReference>
<proteinExistence type="predicted"/>
<keyword evidence="4" id="KW-1003">Cell membrane</keyword>
<evidence type="ECO:0000256" key="10">
    <source>
        <dbReference type="SAM" id="Coils"/>
    </source>
</evidence>
<accession>A0A553JGQ7</accession>
<feature type="coiled-coil region" evidence="10">
    <location>
        <begin position="119"/>
        <end position="146"/>
    </location>
</feature>
<dbReference type="EMBL" id="VKGK01000045">
    <property type="protein sequence ID" value="TRY11632.1"/>
    <property type="molecule type" value="Genomic_DNA"/>
</dbReference>
<evidence type="ECO:0000256" key="11">
    <source>
        <dbReference type="SAM" id="Phobius"/>
    </source>
</evidence>
<organism evidence="14 15">
    <name type="scientific">Shewanella hanedai</name>
    <name type="common">Alteromonas hanedai</name>
    <dbReference type="NCBI Taxonomy" id="25"/>
    <lineage>
        <taxon>Bacteria</taxon>
        <taxon>Pseudomonadati</taxon>
        <taxon>Pseudomonadota</taxon>
        <taxon>Gammaproteobacteria</taxon>
        <taxon>Alteromonadales</taxon>
        <taxon>Shewanellaceae</taxon>
        <taxon>Shewanella</taxon>
    </lineage>
</organism>
<evidence type="ECO:0000256" key="8">
    <source>
        <dbReference type="ARBA" id="ARBA00022777"/>
    </source>
</evidence>
<dbReference type="InterPro" id="IPR036097">
    <property type="entry name" value="HisK_dim/P_sf"/>
</dbReference>
<dbReference type="InterPro" id="IPR003660">
    <property type="entry name" value="HAMP_dom"/>
</dbReference>
<evidence type="ECO:0000256" key="4">
    <source>
        <dbReference type="ARBA" id="ARBA00022475"/>
    </source>
</evidence>
<evidence type="ECO:0000256" key="7">
    <source>
        <dbReference type="ARBA" id="ARBA00022741"/>
    </source>
</evidence>
<feature type="domain" description="HAMP" evidence="13">
    <location>
        <begin position="250"/>
        <end position="302"/>
    </location>
</feature>
<dbReference type="PROSITE" id="PS50885">
    <property type="entry name" value="HAMP"/>
    <property type="match status" value="1"/>
</dbReference>
<dbReference type="EC" id="2.7.13.3" evidence="3"/>
<dbReference type="PANTHER" id="PTHR44936:SF10">
    <property type="entry name" value="SENSOR PROTEIN RSTB"/>
    <property type="match status" value="1"/>
</dbReference>
<comment type="catalytic activity">
    <reaction evidence="1">
        <text>ATP + protein L-histidine = ADP + protein N-phospho-L-histidine.</text>
        <dbReference type="EC" id="2.7.13.3"/>
    </reaction>
</comment>